<keyword evidence="5" id="KW-1185">Reference proteome</keyword>
<evidence type="ECO:0000313" key="3">
    <source>
        <dbReference type="EMBL" id="CAL1301911.1"/>
    </source>
</evidence>
<evidence type="ECO:0000313" key="2">
    <source>
        <dbReference type="EMBL" id="CAL1301869.1"/>
    </source>
</evidence>
<dbReference type="EMBL" id="CAXIEN010000947">
    <property type="protein sequence ID" value="CAL1301911.1"/>
    <property type="molecule type" value="Genomic_DNA"/>
</dbReference>
<comment type="caution">
    <text evidence="2">The sequence shown here is derived from an EMBL/GenBank/DDBJ whole genome shotgun (WGS) entry which is preliminary data.</text>
</comment>
<reference evidence="2 5" key="1">
    <citation type="submission" date="2024-04" db="EMBL/GenBank/DDBJ databases">
        <authorList>
            <person name="Rising A."/>
            <person name="Reimegard J."/>
            <person name="Sonavane S."/>
            <person name="Akerstrom W."/>
            <person name="Nylinder S."/>
            <person name="Hedman E."/>
            <person name="Kallberg Y."/>
        </authorList>
    </citation>
    <scope>NUCLEOTIDE SEQUENCE [LARGE SCALE GENOMIC DNA]</scope>
</reference>
<dbReference type="AlphaFoldDB" id="A0AAV2C020"/>
<protein>
    <submittedName>
        <fullName evidence="2">Uncharacterized protein</fullName>
    </submittedName>
</protein>
<name>A0AAV2C020_9ARAC</name>
<sequence length="19" mass="2104">MKNHILAMSALSSFLKKAI</sequence>
<evidence type="ECO:0000313" key="5">
    <source>
        <dbReference type="Proteomes" id="UP001497382"/>
    </source>
</evidence>
<evidence type="ECO:0000313" key="4">
    <source>
        <dbReference type="EMBL" id="CAL1301915.1"/>
    </source>
</evidence>
<accession>A0AAV2C020</accession>
<organism evidence="2 5">
    <name type="scientific">Larinioides sclopetarius</name>
    <dbReference type="NCBI Taxonomy" id="280406"/>
    <lineage>
        <taxon>Eukaryota</taxon>
        <taxon>Metazoa</taxon>
        <taxon>Ecdysozoa</taxon>
        <taxon>Arthropoda</taxon>
        <taxon>Chelicerata</taxon>
        <taxon>Arachnida</taxon>
        <taxon>Araneae</taxon>
        <taxon>Araneomorphae</taxon>
        <taxon>Entelegynae</taxon>
        <taxon>Araneoidea</taxon>
        <taxon>Araneidae</taxon>
        <taxon>Larinioides</taxon>
    </lineage>
</organism>
<gene>
    <name evidence="1" type="ORF">LARSCL_LOCUS22747</name>
    <name evidence="2" type="ORF">LARSCL_LOCUS22748</name>
    <name evidence="3" type="ORF">LARSCL_LOCUS22773</name>
    <name evidence="4" type="ORF">LARSCL_LOCUS22774</name>
</gene>
<dbReference type="EMBL" id="CAXIEN010000951">
    <property type="protein sequence ID" value="CAL1301915.1"/>
    <property type="molecule type" value="Genomic_DNA"/>
</dbReference>
<dbReference type="EMBL" id="CAXIEN010000899">
    <property type="protein sequence ID" value="CAL1301869.1"/>
    <property type="molecule type" value="Genomic_DNA"/>
</dbReference>
<proteinExistence type="predicted"/>
<evidence type="ECO:0000313" key="1">
    <source>
        <dbReference type="EMBL" id="CAL1301865.1"/>
    </source>
</evidence>
<dbReference type="Proteomes" id="UP001497382">
    <property type="component" value="Unassembled WGS sequence"/>
</dbReference>
<dbReference type="EMBL" id="CAXIEN010000899">
    <property type="protein sequence ID" value="CAL1301865.1"/>
    <property type="molecule type" value="Genomic_DNA"/>
</dbReference>